<dbReference type="STRING" id="745820.SAMN04488053_101559"/>
<feature type="domain" description="ATPase of the ABC class C-terminal" evidence="1">
    <location>
        <begin position="170"/>
        <end position="448"/>
    </location>
</feature>
<dbReference type="InterPro" id="IPR019195">
    <property type="entry name" value="ABC_ATPase_put"/>
</dbReference>
<sequence length="566" mass="63037">MIKSLSNLKDKLLELDKKSYNTLKSVQGTYLNASNTEVHLDYIQGDPFASPSRLRIRIPLTNTQITGEMFSSPSRKIALKHFFTKEFDNVRKQKQSYISGTGKSGMIMIDTPGQEVIDRSSVEISSSYLEFRISCGIPAKGRKVMGKAAADLLCKTIPLIAEETALSFDKEKLTNALILADDQQIIREELNRLDKIAFIGNGAVLPRKSGESSLPLSHSSVVPFETPEEFKHSITLSNGKKITGMLINKGVTLIIGGGYHGKSTLLQAIERGVYNHEPYDGREFVITEDSAVKIRAEDRRSVRDVNISPFINELPNNKSTERFNSADASGSTSQAANIMEALEAGSSTLLIDEDTSATNFMIRDARMQKLVRKNKEPITPFVDRVRDLFEEQKTSTILVLGGSGDYFEAADAVIMMDEYKPVDKTAEAKELVKSYVSHRDKEYGARFPAFHERQFPFKDIKAKLDKKENIQGRGMSEISIGRSSLQLDAVEQIVSPSQTEAIAMMIKKLWKENGTSKDLVQACEDLYSKVQNDNLDVISPFSGKHPGNIALPRKQELIAAINRIRQ</sequence>
<keyword evidence="5" id="KW-1185">Reference proteome</keyword>
<dbReference type="InterPro" id="IPR049069">
    <property type="entry name" value="MRB1590-like_C"/>
</dbReference>
<evidence type="ECO:0000259" key="2">
    <source>
        <dbReference type="Pfam" id="PF20446"/>
    </source>
</evidence>
<proteinExistence type="predicted"/>
<dbReference type="PANTHER" id="PTHR38149:SF1">
    <property type="entry name" value="ATPASE"/>
    <property type="match status" value="1"/>
</dbReference>
<dbReference type="EMBL" id="FNIL01000001">
    <property type="protein sequence ID" value="SDN35099.1"/>
    <property type="molecule type" value="Genomic_DNA"/>
</dbReference>
<dbReference type="Pfam" id="PF20446">
    <property type="entry name" value="ABC_N"/>
    <property type="match status" value="1"/>
</dbReference>
<dbReference type="OrthoDB" id="9809999at2"/>
<evidence type="ECO:0000313" key="4">
    <source>
        <dbReference type="EMBL" id="SDN35099.1"/>
    </source>
</evidence>
<gene>
    <name evidence="4" type="ORF">SAMN04488053_101559</name>
</gene>
<dbReference type="InterPro" id="IPR046834">
    <property type="entry name" value="ABC_ATPase_C"/>
</dbReference>
<name>A0A1H0ANY7_9BACI</name>
<dbReference type="Proteomes" id="UP000198778">
    <property type="component" value="Unassembled WGS sequence"/>
</dbReference>
<evidence type="ECO:0000313" key="5">
    <source>
        <dbReference type="Proteomes" id="UP000198778"/>
    </source>
</evidence>
<feature type="domain" description="ATPase of the ABC class N-terminal" evidence="2">
    <location>
        <begin position="6"/>
        <end position="164"/>
    </location>
</feature>
<feature type="domain" description="MRB1590-like C-terminal" evidence="3">
    <location>
        <begin position="470"/>
        <end position="566"/>
    </location>
</feature>
<dbReference type="Pfam" id="PF09818">
    <property type="entry name" value="ABC_ATPase"/>
    <property type="match status" value="1"/>
</dbReference>
<dbReference type="AlphaFoldDB" id="A0A1H0ANY7"/>
<dbReference type="Pfam" id="PF21117">
    <property type="entry name" value="MRB1590_C"/>
    <property type="match status" value="1"/>
</dbReference>
<accession>A0A1H0ANY7</accession>
<dbReference type="RefSeq" id="WP_090840352.1">
    <property type="nucleotide sequence ID" value="NZ_FNIL01000001.1"/>
</dbReference>
<dbReference type="SUPFAM" id="SSF52540">
    <property type="entry name" value="P-loop containing nucleoside triphosphate hydrolases"/>
    <property type="match status" value="1"/>
</dbReference>
<reference evidence="5" key="1">
    <citation type="submission" date="2016-10" db="EMBL/GenBank/DDBJ databases">
        <authorList>
            <person name="Varghese N."/>
            <person name="Submissions S."/>
        </authorList>
    </citation>
    <scope>NUCLEOTIDE SEQUENCE [LARGE SCALE GENOMIC DNA]</scope>
    <source>
        <strain evidence="5">CGMCC 1.10369</strain>
    </source>
</reference>
<dbReference type="PANTHER" id="PTHR38149">
    <property type="entry name" value="ATPASE"/>
    <property type="match status" value="1"/>
</dbReference>
<dbReference type="InterPro" id="IPR027417">
    <property type="entry name" value="P-loop_NTPase"/>
</dbReference>
<organism evidence="4 5">
    <name type="scientific">Alkalicoccus daliensis</name>
    <dbReference type="NCBI Taxonomy" id="745820"/>
    <lineage>
        <taxon>Bacteria</taxon>
        <taxon>Bacillati</taxon>
        <taxon>Bacillota</taxon>
        <taxon>Bacilli</taxon>
        <taxon>Bacillales</taxon>
        <taxon>Bacillaceae</taxon>
        <taxon>Alkalicoccus</taxon>
    </lineage>
</organism>
<protein>
    <submittedName>
        <fullName evidence="4">Predicted ATPase of the ABC class</fullName>
    </submittedName>
</protein>
<dbReference type="InterPro" id="IPR046833">
    <property type="entry name" value="ABC_N"/>
</dbReference>
<evidence type="ECO:0000259" key="1">
    <source>
        <dbReference type="Pfam" id="PF09818"/>
    </source>
</evidence>
<evidence type="ECO:0000259" key="3">
    <source>
        <dbReference type="Pfam" id="PF21117"/>
    </source>
</evidence>